<dbReference type="InterPro" id="IPR016181">
    <property type="entry name" value="Acyl_CoA_acyltransferase"/>
</dbReference>
<proteinExistence type="inferred from homology"/>
<dbReference type="Proteomes" id="UP000269721">
    <property type="component" value="Unassembled WGS sequence"/>
</dbReference>
<keyword evidence="1 5" id="KW-0808">Transferase</keyword>
<dbReference type="Pfam" id="PF00583">
    <property type="entry name" value="Acetyltransf_1"/>
    <property type="match status" value="1"/>
</dbReference>
<protein>
    <submittedName>
        <fullName evidence="5">Acyl-CoA N-acyltransferase</fullName>
    </submittedName>
</protein>
<dbReference type="SUPFAM" id="SSF55729">
    <property type="entry name" value="Acyl-CoA N-acyltransferases (Nat)"/>
    <property type="match status" value="1"/>
</dbReference>
<feature type="domain" description="N-acetyltransferase" evidence="4">
    <location>
        <begin position="1"/>
        <end position="142"/>
    </location>
</feature>
<evidence type="ECO:0000256" key="1">
    <source>
        <dbReference type="ARBA" id="ARBA00022679"/>
    </source>
</evidence>
<dbReference type="PANTHER" id="PTHR23091">
    <property type="entry name" value="N-TERMINAL ACETYLTRANSFERASE"/>
    <property type="match status" value="1"/>
</dbReference>
<keyword evidence="2 5" id="KW-0012">Acyltransferase</keyword>
<evidence type="ECO:0000259" key="4">
    <source>
        <dbReference type="PROSITE" id="PS51186"/>
    </source>
</evidence>
<dbReference type="OrthoDB" id="10264728at2759"/>
<accession>A0A4P9WR47</accession>
<name>A0A4P9WR47_9FUNG</name>
<gene>
    <name evidence="5" type="ORF">BDK51DRAFT_23410</name>
</gene>
<organism evidence="5 6">
    <name type="scientific">Blyttiomyces helicus</name>
    <dbReference type="NCBI Taxonomy" id="388810"/>
    <lineage>
        <taxon>Eukaryota</taxon>
        <taxon>Fungi</taxon>
        <taxon>Fungi incertae sedis</taxon>
        <taxon>Chytridiomycota</taxon>
        <taxon>Chytridiomycota incertae sedis</taxon>
        <taxon>Chytridiomycetes</taxon>
        <taxon>Chytridiomycetes incertae sedis</taxon>
        <taxon>Blyttiomyces</taxon>
    </lineage>
</organism>
<evidence type="ECO:0000256" key="3">
    <source>
        <dbReference type="ARBA" id="ARBA00025786"/>
    </source>
</evidence>
<comment type="similarity">
    <text evidence="3">Belongs to the acetyltransferase family. ARD1 subfamily.</text>
</comment>
<keyword evidence="6" id="KW-1185">Reference proteome</keyword>
<sequence length="142" mass="16312">MQIRKAIISDAANMDRLNRNILPENYPMSDWLFALMNCPSYSFVAYDKDKLVGYVLGLVVNNQGLIASLAVEKDYRRKHIAECLMGKSLSEFKKTFVDVKLNVRVGNTSAQNLYTKFGFTKSKYEKSYYEDGEDGYEMILSF</sequence>
<evidence type="ECO:0000313" key="6">
    <source>
        <dbReference type="Proteomes" id="UP000269721"/>
    </source>
</evidence>
<dbReference type="EMBL" id="KZ993838">
    <property type="protein sequence ID" value="RKO94693.1"/>
    <property type="molecule type" value="Genomic_DNA"/>
</dbReference>
<dbReference type="InterPro" id="IPR000182">
    <property type="entry name" value="GNAT_dom"/>
</dbReference>
<dbReference type="CDD" id="cd04301">
    <property type="entry name" value="NAT_SF"/>
    <property type="match status" value="1"/>
</dbReference>
<dbReference type="GO" id="GO:0004596">
    <property type="term" value="F:protein-N-terminal amino-acid acetyltransferase activity"/>
    <property type="evidence" value="ECO:0007669"/>
    <property type="project" value="InterPro"/>
</dbReference>
<evidence type="ECO:0000313" key="5">
    <source>
        <dbReference type="EMBL" id="RKO94693.1"/>
    </source>
</evidence>
<dbReference type="InterPro" id="IPR045047">
    <property type="entry name" value="Ard1-like"/>
</dbReference>
<dbReference type="Gene3D" id="3.40.630.30">
    <property type="match status" value="1"/>
</dbReference>
<dbReference type="GO" id="GO:0031415">
    <property type="term" value="C:NatA complex"/>
    <property type="evidence" value="ECO:0007669"/>
    <property type="project" value="InterPro"/>
</dbReference>
<dbReference type="AlphaFoldDB" id="A0A4P9WR47"/>
<dbReference type="PANTHER" id="PTHR23091:SF4">
    <property type="entry name" value="N-TERMINAL AMINO-ACID N(ALPHA)-ACETYLTRANSFERASE NATA"/>
    <property type="match status" value="1"/>
</dbReference>
<dbReference type="PROSITE" id="PS51186">
    <property type="entry name" value="GNAT"/>
    <property type="match status" value="1"/>
</dbReference>
<evidence type="ECO:0000256" key="2">
    <source>
        <dbReference type="ARBA" id="ARBA00023315"/>
    </source>
</evidence>
<reference evidence="6" key="1">
    <citation type="journal article" date="2018" name="Nat. Microbiol.">
        <title>Leveraging single-cell genomics to expand the fungal tree of life.</title>
        <authorList>
            <person name="Ahrendt S.R."/>
            <person name="Quandt C.A."/>
            <person name="Ciobanu D."/>
            <person name="Clum A."/>
            <person name="Salamov A."/>
            <person name="Andreopoulos B."/>
            <person name="Cheng J.F."/>
            <person name="Woyke T."/>
            <person name="Pelin A."/>
            <person name="Henrissat B."/>
            <person name="Reynolds N.K."/>
            <person name="Benny G.L."/>
            <person name="Smith M.E."/>
            <person name="James T.Y."/>
            <person name="Grigoriev I.V."/>
        </authorList>
    </citation>
    <scope>NUCLEOTIDE SEQUENCE [LARGE SCALE GENOMIC DNA]</scope>
</reference>